<dbReference type="PANTHER" id="PTHR43537">
    <property type="entry name" value="TRANSCRIPTIONAL REGULATOR, GNTR FAMILY"/>
    <property type="match status" value="1"/>
</dbReference>
<dbReference type="PRINTS" id="PR00035">
    <property type="entry name" value="HTHGNTR"/>
</dbReference>
<dbReference type="GO" id="GO:0003677">
    <property type="term" value="F:DNA binding"/>
    <property type="evidence" value="ECO:0007669"/>
    <property type="project" value="UniProtKB-KW"/>
</dbReference>
<evidence type="ECO:0000256" key="2">
    <source>
        <dbReference type="ARBA" id="ARBA00023125"/>
    </source>
</evidence>
<dbReference type="OrthoDB" id="5450856at2"/>
<evidence type="ECO:0000313" key="5">
    <source>
        <dbReference type="EMBL" id="KMT66797.1"/>
    </source>
</evidence>
<protein>
    <submittedName>
        <fullName evidence="5">GntR family transcriptional regulator</fullName>
    </submittedName>
</protein>
<dbReference type="Gene3D" id="1.20.120.530">
    <property type="entry name" value="GntR ligand-binding domain-like"/>
    <property type="match status" value="1"/>
</dbReference>
<dbReference type="PROSITE" id="PS50949">
    <property type="entry name" value="HTH_GNTR"/>
    <property type="match status" value="1"/>
</dbReference>
<dbReference type="RefSeq" id="WP_048688523.1">
    <property type="nucleotide sequence ID" value="NZ_KQ130482.1"/>
</dbReference>
<sequence length="247" mass="27840">MKNKRMFWHIVEKIEARIDSGEFAPGCRLPPEREFVETYKVSRPTIREAIIALEVRGRVEVKTGSGVYVLNNQHEAPNNLKISAFELTQTRALFEGEAAALAAVTISDEIIQSLEKTMSQMESGVEVDKADKEFHFLIAKATKNNAVLTAIQGLWKIRSSRAEVVNAYKDICNQGHDKRLEEHREILKALKTHNSSAARTAMHKHFERLINALFDASEAKALEQVKKKTTETRGLYSLDHVVAGRNT</sequence>
<dbReference type="InterPro" id="IPR000524">
    <property type="entry name" value="Tscrpt_reg_HTH_GntR"/>
</dbReference>
<dbReference type="SUPFAM" id="SSF46785">
    <property type="entry name" value="Winged helix' DNA-binding domain"/>
    <property type="match status" value="1"/>
</dbReference>
<feature type="domain" description="HTH gntR-type" evidence="4">
    <location>
        <begin position="4"/>
        <end position="72"/>
    </location>
</feature>
<evidence type="ECO:0000256" key="1">
    <source>
        <dbReference type="ARBA" id="ARBA00023015"/>
    </source>
</evidence>
<dbReference type="InterPro" id="IPR011711">
    <property type="entry name" value="GntR_C"/>
</dbReference>
<dbReference type="Pfam" id="PF00392">
    <property type="entry name" value="GntR"/>
    <property type="match status" value="1"/>
</dbReference>
<keyword evidence="6" id="KW-1185">Reference proteome</keyword>
<keyword evidence="3" id="KW-0804">Transcription</keyword>
<dbReference type="CDD" id="cd07377">
    <property type="entry name" value="WHTH_GntR"/>
    <property type="match status" value="1"/>
</dbReference>
<proteinExistence type="predicted"/>
<dbReference type="PANTHER" id="PTHR43537:SF5">
    <property type="entry name" value="UXU OPERON TRANSCRIPTIONAL REGULATOR"/>
    <property type="match status" value="1"/>
</dbReference>
<dbReference type="SMART" id="SM00345">
    <property type="entry name" value="HTH_GNTR"/>
    <property type="match status" value="1"/>
</dbReference>
<dbReference type="Gene3D" id="1.10.10.10">
    <property type="entry name" value="Winged helix-like DNA-binding domain superfamily/Winged helix DNA-binding domain"/>
    <property type="match status" value="1"/>
</dbReference>
<name>A0A0J8GVM6_9ALTE</name>
<evidence type="ECO:0000256" key="3">
    <source>
        <dbReference type="ARBA" id="ARBA00023163"/>
    </source>
</evidence>
<dbReference type="SUPFAM" id="SSF48008">
    <property type="entry name" value="GntR ligand-binding domain-like"/>
    <property type="match status" value="1"/>
</dbReference>
<evidence type="ECO:0000313" key="6">
    <source>
        <dbReference type="Proteomes" id="UP000037600"/>
    </source>
</evidence>
<dbReference type="Pfam" id="PF07729">
    <property type="entry name" value="FCD"/>
    <property type="match status" value="1"/>
</dbReference>
<dbReference type="PATRIC" id="fig|1513271.3.peg.286"/>
<reference evidence="5 6" key="1">
    <citation type="submission" date="2015-04" db="EMBL/GenBank/DDBJ databases">
        <title>Draft Genome Sequence of the Novel Agar-Digesting Marine Bacterium Q1.</title>
        <authorList>
            <person name="Li Y."/>
            <person name="Li D."/>
            <person name="Chen G."/>
            <person name="Du Z."/>
        </authorList>
    </citation>
    <scope>NUCLEOTIDE SEQUENCE [LARGE SCALE GENOMIC DNA]</scope>
    <source>
        <strain evidence="5 6">Q1</strain>
    </source>
</reference>
<dbReference type="InterPro" id="IPR008920">
    <property type="entry name" value="TF_FadR/GntR_C"/>
</dbReference>
<dbReference type="Proteomes" id="UP000037600">
    <property type="component" value="Unassembled WGS sequence"/>
</dbReference>
<dbReference type="InterPro" id="IPR036390">
    <property type="entry name" value="WH_DNA-bd_sf"/>
</dbReference>
<dbReference type="EMBL" id="LAZL01000002">
    <property type="protein sequence ID" value="KMT66797.1"/>
    <property type="molecule type" value="Genomic_DNA"/>
</dbReference>
<dbReference type="SMART" id="SM00895">
    <property type="entry name" value="FCD"/>
    <property type="match status" value="1"/>
</dbReference>
<dbReference type="GO" id="GO:0003700">
    <property type="term" value="F:DNA-binding transcription factor activity"/>
    <property type="evidence" value="ECO:0007669"/>
    <property type="project" value="InterPro"/>
</dbReference>
<gene>
    <name evidence="5" type="ORF">XM47_01365</name>
</gene>
<dbReference type="AlphaFoldDB" id="A0A0J8GVM6"/>
<accession>A0A0J8GVM6</accession>
<keyword evidence="1" id="KW-0805">Transcription regulation</keyword>
<keyword evidence="2" id="KW-0238">DNA-binding</keyword>
<evidence type="ECO:0000259" key="4">
    <source>
        <dbReference type="PROSITE" id="PS50949"/>
    </source>
</evidence>
<dbReference type="STRING" id="1513271.XM47_01365"/>
<organism evidence="5 6">
    <name type="scientific">Catenovulum maritimum</name>
    <dbReference type="NCBI Taxonomy" id="1513271"/>
    <lineage>
        <taxon>Bacteria</taxon>
        <taxon>Pseudomonadati</taxon>
        <taxon>Pseudomonadota</taxon>
        <taxon>Gammaproteobacteria</taxon>
        <taxon>Alteromonadales</taxon>
        <taxon>Alteromonadaceae</taxon>
        <taxon>Catenovulum</taxon>
    </lineage>
</organism>
<dbReference type="InterPro" id="IPR036388">
    <property type="entry name" value="WH-like_DNA-bd_sf"/>
</dbReference>
<comment type="caution">
    <text evidence="5">The sequence shown here is derived from an EMBL/GenBank/DDBJ whole genome shotgun (WGS) entry which is preliminary data.</text>
</comment>